<protein>
    <recommendedName>
        <fullName evidence="7">C2H2-type domain-containing protein</fullName>
    </recommendedName>
</protein>
<evidence type="ECO:0000256" key="2">
    <source>
        <dbReference type="ARBA" id="ARBA00022723"/>
    </source>
</evidence>
<organism evidence="8 9">
    <name type="scientific">Papaver atlanticum</name>
    <dbReference type="NCBI Taxonomy" id="357466"/>
    <lineage>
        <taxon>Eukaryota</taxon>
        <taxon>Viridiplantae</taxon>
        <taxon>Streptophyta</taxon>
        <taxon>Embryophyta</taxon>
        <taxon>Tracheophyta</taxon>
        <taxon>Spermatophyta</taxon>
        <taxon>Magnoliopsida</taxon>
        <taxon>Ranunculales</taxon>
        <taxon>Papaveraceae</taxon>
        <taxon>Papaveroideae</taxon>
        <taxon>Papaver</taxon>
    </lineage>
</organism>
<dbReference type="PANTHER" id="PTHR47287">
    <property type="entry name" value="C2H2 AND C2HC ZINC FINGERS SUPERFAMILY PROTEIN"/>
    <property type="match status" value="1"/>
</dbReference>
<dbReference type="InterPro" id="IPR036236">
    <property type="entry name" value="Znf_C2H2_sf"/>
</dbReference>
<comment type="subcellular location">
    <subcellularLocation>
        <location evidence="1">Nucleus</location>
    </subcellularLocation>
</comment>
<accession>A0AAD4SNR8</accession>
<keyword evidence="9" id="KW-1185">Reference proteome</keyword>
<dbReference type="InterPro" id="IPR013087">
    <property type="entry name" value="Znf_C2H2_type"/>
</dbReference>
<sequence length="242" mass="26697">MGGDEEIGNSILHLHEDNNNMADPSNDGGSNRVFPCLFCSRKFYSSQALGGHQNAHKKERTAARKAQRASEYRLCSLAAASSHPPLIFANHHYNHLNSSRYITTPHAANLNHQFSNNNNHHHQQLFSDGFGSHGAPRFDYGIYGAGGPAGGGASTAGNHHGTWSYRHQADDQSFLNWQKSLRQNGYSRGESSSITTTTNTSSSSHLSLLNFKESLDQHDQQMKIISGTDKDKEQKLDLSLHL</sequence>
<dbReference type="GO" id="GO:0005634">
    <property type="term" value="C:nucleus"/>
    <property type="evidence" value="ECO:0007669"/>
    <property type="project" value="UniProtKB-SubCell"/>
</dbReference>
<dbReference type="GO" id="GO:0008270">
    <property type="term" value="F:zinc ion binding"/>
    <property type="evidence" value="ECO:0007669"/>
    <property type="project" value="UniProtKB-KW"/>
</dbReference>
<feature type="domain" description="C2H2-type" evidence="7">
    <location>
        <begin position="34"/>
        <end position="61"/>
    </location>
</feature>
<evidence type="ECO:0000313" key="8">
    <source>
        <dbReference type="EMBL" id="KAI3912861.1"/>
    </source>
</evidence>
<evidence type="ECO:0000256" key="3">
    <source>
        <dbReference type="ARBA" id="ARBA00022771"/>
    </source>
</evidence>
<dbReference type="Gene3D" id="3.30.160.60">
    <property type="entry name" value="Classic Zinc Finger"/>
    <property type="match status" value="1"/>
</dbReference>
<name>A0AAD4SNR8_9MAGN</name>
<evidence type="ECO:0000256" key="5">
    <source>
        <dbReference type="ARBA" id="ARBA00023242"/>
    </source>
</evidence>
<evidence type="ECO:0000313" key="9">
    <source>
        <dbReference type="Proteomes" id="UP001202328"/>
    </source>
</evidence>
<keyword evidence="4" id="KW-0862">Zinc</keyword>
<evidence type="ECO:0000256" key="6">
    <source>
        <dbReference type="PROSITE-ProRule" id="PRU00042"/>
    </source>
</evidence>
<keyword evidence="5" id="KW-0539">Nucleus</keyword>
<comment type="caution">
    <text evidence="8">The sequence shown here is derived from an EMBL/GenBank/DDBJ whole genome shotgun (WGS) entry which is preliminary data.</text>
</comment>
<dbReference type="EMBL" id="JAJJMB010009601">
    <property type="protein sequence ID" value="KAI3912861.1"/>
    <property type="molecule type" value="Genomic_DNA"/>
</dbReference>
<evidence type="ECO:0000259" key="7">
    <source>
        <dbReference type="PROSITE" id="PS50157"/>
    </source>
</evidence>
<dbReference type="PROSITE" id="PS00028">
    <property type="entry name" value="ZINC_FINGER_C2H2_1"/>
    <property type="match status" value="1"/>
</dbReference>
<gene>
    <name evidence="8" type="ORF">MKW98_012803</name>
</gene>
<dbReference type="PROSITE" id="PS50157">
    <property type="entry name" value="ZINC_FINGER_C2H2_2"/>
    <property type="match status" value="1"/>
</dbReference>
<keyword evidence="3 6" id="KW-0863">Zinc-finger</keyword>
<proteinExistence type="predicted"/>
<dbReference type="PANTHER" id="PTHR47287:SF17">
    <property type="entry name" value="C2H2 AND C2HC ZINC FINGERS SUPERFAMILY PROTEIN"/>
    <property type="match status" value="1"/>
</dbReference>
<keyword evidence="2" id="KW-0479">Metal-binding</keyword>
<dbReference type="GO" id="GO:0009788">
    <property type="term" value="P:negative regulation of abscisic acid-activated signaling pathway"/>
    <property type="evidence" value="ECO:0007669"/>
    <property type="project" value="InterPro"/>
</dbReference>
<dbReference type="InterPro" id="IPR044246">
    <property type="entry name" value="ZFP3-like"/>
</dbReference>
<evidence type="ECO:0000256" key="4">
    <source>
        <dbReference type="ARBA" id="ARBA00022833"/>
    </source>
</evidence>
<evidence type="ECO:0000256" key="1">
    <source>
        <dbReference type="ARBA" id="ARBA00004123"/>
    </source>
</evidence>
<dbReference type="SUPFAM" id="SSF57667">
    <property type="entry name" value="beta-beta-alpha zinc fingers"/>
    <property type="match status" value="1"/>
</dbReference>
<reference evidence="8" key="1">
    <citation type="submission" date="2022-04" db="EMBL/GenBank/DDBJ databases">
        <title>A functionally conserved STORR gene fusion in Papaver species that diverged 16.8 million years ago.</title>
        <authorList>
            <person name="Catania T."/>
        </authorList>
    </citation>
    <scope>NUCLEOTIDE SEQUENCE</scope>
    <source>
        <strain evidence="8">S-188037</strain>
    </source>
</reference>
<dbReference type="AlphaFoldDB" id="A0AAD4SNR8"/>
<dbReference type="Proteomes" id="UP001202328">
    <property type="component" value="Unassembled WGS sequence"/>
</dbReference>